<organism evidence="1 2">
    <name type="scientific">Pleomassaria siparia CBS 279.74</name>
    <dbReference type="NCBI Taxonomy" id="1314801"/>
    <lineage>
        <taxon>Eukaryota</taxon>
        <taxon>Fungi</taxon>
        <taxon>Dikarya</taxon>
        <taxon>Ascomycota</taxon>
        <taxon>Pezizomycotina</taxon>
        <taxon>Dothideomycetes</taxon>
        <taxon>Pleosporomycetidae</taxon>
        <taxon>Pleosporales</taxon>
        <taxon>Pleomassariaceae</taxon>
        <taxon>Pleomassaria</taxon>
    </lineage>
</organism>
<dbReference type="OrthoDB" id="4179687at2759"/>
<gene>
    <name evidence="1" type="ORF">K504DRAFT_399505</name>
</gene>
<accession>A0A6G1KM37</accession>
<name>A0A6G1KM37_9PLEO</name>
<proteinExistence type="predicted"/>
<dbReference type="Gene3D" id="3.10.180.10">
    <property type="entry name" value="2,3-Dihydroxybiphenyl 1,2-Dioxygenase, domain 1"/>
    <property type="match status" value="1"/>
</dbReference>
<dbReference type="SUPFAM" id="SSF54593">
    <property type="entry name" value="Glyoxalase/Bleomycin resistance protein/Dihydroxybiphenyl dioxygenase"/>
    <property type="match status" value="1"/>
</dbReference>
<dbReference type="EMBL" id="MU005765">
    <property type="protein sequence ID" value="KAF2713899.1"/>
    <property type="molecule type" value="Genomic_DNA"/>
</dbReference>
<evidence type="ECO:0008006" key="3">
    <source>
        <dbReference type="Google" id="ProtNLM"/>
    </source>
</evidence>
<protein>
    <recommendedName>
        <fullName evidence="3">Glyoxalase-like domain-containing protein</fullName>
    </recommendedName>
</protein>
<reference evidence="1" key="1">
    <citation type="journal article" date="2020" name="Stud. Mycol.">
        <title>101 Dothideomycetes genomes: a test case for predicting lifestyles and emergence of pathogens.</title>
        <authorList>
            <person name="Haridas S."/>
            <person name="Albert R."/>
            <person name="Binder M."/>
            <person name="Bloem J."/>
            <person name="Labutti K."/>
            <person name="Salamov A."/>
            <person name="Andreopoulos B."/>
            <person name="Baker S."/>
            <person name="Barry K."/>
            <person name="Bills G."/>
            <person name="Bluhm B."/>
            <person name="Cannon C."/>
            <person name="Castanera R."/>
            <person name="Culley D."/>
            <person name="Daum C."/>
            <person name="Ezra D."/>
            <person name="Gonzalez J."/>
            <person name="Henrissat B."/>
            <person name="Kuo A."/>
            <person name="Liang C."/>
            <person name="Lipzen A."/>
            <person name="Lutzoni F."/>
            <person name="Magnuson J."/>
            <person name="Mondo S."/>
            <person name="Nolan M."/>
            <person name="Ohm R."/>
            <person name="Pangilinan J."/>
            <person name="Park H.-J."/>
            <person name="Ramirez L."/>
            <person name="Alfaro M."/>
            <person name="Sun H."/>
            <person name="Tritt A."/>
            <person name="Yoshinaga Y."/>
            <person name="Zwiers L.-H."/>
            <person name="Turgeon B."/>
            <person name="Goodwin S."/>
            <person name="Spatafora J."/>
            <person name="Crous P."/>
            <person name="Grigoriev I."/>
        </authorList>
    </citation>
    <scope>NUCLEOTIDE SEQUENCE</scope>
    <source>
        <strain evidence="1">CBS 279.74</strain>
    </source>
</reference>
<keyword evidence="2" id="KW-1185">Reference proteome</keyword>
<dbReference type="InterPro" id="IPR029068">
    <property type="entry name" value="Glyas_Bleomycin-R_OHBP_Dase"/>
</dbReference>
<dbReference type="AlphaFoldDB" id="A0A6G1KM37"/>
<evidence type="ECO:0000313" key="2">
    <source>
        <dbReference type="Proteomes" id="UP000799428"/>
    </source>
</evidence>
<dbReference type="Proteomes" id="UP000799428">
    <property type="component" value="Unassembled WGS sequence"/>
</dbReference>
<sequence length="337" mass="37088">MRGRCPTRGLERVRSSKLAIKPQLSHERDESSDLIRDMSRAKNVGPQGLTSAPTRLRQIALAAKDLARAKYLLTHVIGTEVIFEDPSVGQWGLKNFLSAARRKVPFIPLGGDIIEVVSPIKDNTTAGRLLEKRGDGGYMIIMQTEDARKRRAHIEAEGLAKVIWGYDHGDTVCVQYHPKGTKGGMMPELDSHTPSPNNPTPLKSRFSPWHACGTDHKVYYPGMKRASHLSLEGCVLRLSPGDLGHEAAAREWEEIFGVARSRDQLTFTNARLGFIPGRDGEPEGLVSITVGVNGRDKLDGILDRARKEGVCGEGWISMCGVKWYFVLTGVVEGKGKL</sequence>
<evidence type="ECO:0000313" key="1">
    <source>
        <dbReference type="EMBL" id="KAF2713899.1"/>
    </source>
</evidence>